<proteinExistence type="predicted"/>
<sequence length="109" mass="12763">MKLKEYFKKLESTAFGPWLAALKKLLSKEALEEEILNIKLKESEKQEVNKKDLVILSNNVIEIEQKDTIEHEISRVNQYKENIGLVLTLITNIQLEKFAEFIYNLPKKT</sequence>
<dbReference type="RefSeq" id="WP_041404348.1">
    <property type="nucleotide sequence ID" value="NZ_AP019862.1"/>
</dbReference>
<organism evidence="1 2">
    <name type="scientific">Rickettsia conorii subsp. heilongjiangensis</name>
    <dbReference type="NCBI Taxonomy" id="226665"/>
    <lineage>
        <taxon>Bacteria</taxon>
        <taxon>Pseudomonadati</taxon>
        <taxon>Pseudomonadota</taxon>
        <taxon>Alphaproteobacteria</taxon>
        <taxon>Rickettsiales</taxon>
        <taxon>Rickettsiaceae</taxon>
        <taxon>Rickettsieae</taxon>
        <taxon>Rickettsia</taxon>
        <taxon>spotted fever group</taxon>
    </lineage>
</organism>
<gene>
    <name evidence="1" type="ORF">RHHCN13_05715</name>
</gene>
<protein>
    <submittedName>
        <fullName evidence="1">Uncharacterized protein</fullName>
    </submittedName>
</protein>
<accession>A0AAD1GJK2</accession>
<dbReference type="AlphaFoldDB" id="A0AAD1GJK2"/>
<evidence type="ECO:0000313" key="1">
    <source>
        <dbReference type="EMBL" id="BBM93044.1"/>
    </source>
</evidence>
<reference evidence="1" key="1">
    <citation type="journal article" date="2019" name="Front. Microbiol.">
        <title>Genomic features of Rickettsia heilongjiangensis revealed by intraspecies comparison and detailed comparison with Rickettsia japonica.</title>
        <authorList>
            <person name="Kasama K."/>
            <person name="Fujita H."/>
            <person name="Yamamoto S."/>
            <person name="Ooka T."/>
            <person name="Gotoh Y."/>
            <person name="Ogura Y."/>
            <person name="Ando S."/>
            <person name="Hayashi T."/>
        </authorList>
    </citation>
    <scope>NUCLEOTIDE SEQUENCE</scope>
    <source>
        <strain evidence="1">HCN-13</strain>
    </source>
</reference>
<dbReference type="Proteomes" id="UP000422519">
    <property type="component" value="Chromosome"/>
</dbReference>
<name>A0AAD1GJK2_RICCR</name>
<dbReference type="EMBL" id="AP019863">
    <property type="protein sequence ID" value="BBM93044.1"/>
    <property type="molecule type" value="Genomic_DNA"/>
</dbReference>
<evidence type="ECO:0000313" key="2">
    <source>
        <dbReference type="Proteomes" id="UP000422519"/>
    </source>
</evidence>